<proteinExistence type="predicted"/>
<dbReference type="AlphaFoldDB" id="A0A843XNP1"/>
<accession>A0A843XNP1</accession>
<reference evidence="1" key="1">
    <citation type="submission" date="2017-07" db="EMBL/GenBank/DDBJ databases">
        <title>Taro Niue Genome Assembly and Annotation.</title>
        <authorList>
            <person name="Atibalentja N."/>
            <person name="Keating K."/>
            <person name="Fields C.J."/>
        </authorList>
    </citation>
    <scope>NUCLEOTIDE SEQUENCE</scope>
    <source>
        <strain evidence="1">Niue_2</strain>
        <tissue evidence="1">Leaf</tissue>
    </source>
</reference>
<gene>
    <name evidence="1" type="ORF">Taro_054433</name>
</gene>
<sequence>MEEEILKLGNKHGREEELLVAAELWNANTKPFFLPFSSAATCTNCPLEVDQSLSPVIVSIWNTMS</sequence>
<comment type="caution">
    <text evidence="1">The sequence shown here is derived from an EMBL/GenBank/DDBJ whole genome shotgun (WGS) entry which is preliminary data.</text>
</comment>
<organism evidence="1 2">
    <name type="scientific">Colocasia esculenta</name>
    <name type="common">Wild taro</name>
    <name type="synonym">Arum esculentum</name>
    <dbReference type="NCBI Taxonomy" id="4460"/>
    <lineage>
        <taxon>Eukaryota</taxon>
        <taxon>Viridiplantae</taxon>
        <taxon>Streptophyta</taxon>
        <taxon>Embryophyta</taxon>
        <taxon>Tracheophyta</taxon>
        <taxon>Spermatophyta</taxon>
        <taxon>Magnoliopsida</taxon>
        <taxon>Liliopsida</taxon>
        <taxon>Araceae</taxon>
        <taxon>Aroideae</taxon>
        <taxon>Colocasieae</taxon>
        <taxon>Colocasia</taxon>
    </lineage>
</organism>
<protein>
    <submittedName>
        <fullName evidence="1">Uncharacterized protein</fullName>
    </submittedName>
</protein>
<name>A0A843XNP1_COLES</name>
<evidence type="ECO:0000313" key="2">
    <source>
        <dbReference type="Proteomes" id="UP000652761"/>
    </source>
</evidence>
<keyword evidence="2" id="KW-1185">Reference proteome</keyword>
<dbReference type="Proteomes" id="UP000652761">
    <property type="component" value="Unassembled WGS sequence"/>
</dbReference>
<evidence type="ECO:0000313" key="1">
    <source>
        <dbReference type="EMBL" id="MQM21394.1"/>
    </source>
</evidence>
<dbReference type="EMBL" id="NMUH01010966">
    <property type="protein sequence ID" value="MQM21394.1"/>
    <property type="molecule type" value="Genomic_DNA"/>
</dbReference>